<dbReference type="eggNOG" id="COG0457">
    <property type="taxonomic scope" value="Bacteria"/>
</dbReference>
<reference evidence="4 5" key="1">
    <citation type="submission" date="2010-12" db="EMBL/GenBank/DDBJ databases">
        <title>Complete sequence of Desulfurispirillum indicum S5.</title>
        <authorList>
            <consortium name="US DOE Joint Genome Institute"/>
            <person name="Lucas S."/>
            <person name="Copeland A."/>
            <person name="Lapidus A."/>
            <person name="Cheng J.-F."/>
            <person name="Goodwin L."/>
            <person name="Pitluck S."/>
            <person name="Chertkov O."/>
            <person name="Held B."/>
            <person name="Detter J.C."/>
            <person name="Han C."/>
            <person name="Tapia R."/>
            <person name="Land M."/>
            <person name="Hauser L."/>
            <person name="Kyrpides N."/>
            <person name="Ivanova N."/>
            <person name="Mikhailova N."/>
            <person name="Haggblom M."/>
            <person name="Rauschenbach I."/>
            <person name="Bini E."/>
            <person name="Woyke T."/>
        </authorList>
    </citation>
    <scope>NUCLEOTIDE SEQUENCE [LARGE SCALE GENOMIC DNA]</scope>
    <source>
        <strain evidence="5">ATCC BAA-1389 / DSM 22839 / S5</strain>
    </source>
</reference>
<organism evidence="4 5">
    <name type="scientific">Desulfurispirillum indicum (strain ATCC BAA-1389 / DSM 22839 / S5)</name>
    <dbReference type="NCBI Taxonomy" id="653733"/>
    <lineage>
        <taxon>Bacteria</taxon>
        <taxon>Pseudomonadati</taxon>
        <taxon>Chrysiogenota</taxon>
        <taxon>Chrysiogenia</taxon>
        <taxon>Chrysiogenales</taxon>
        <taxon>Chrysiogenaceae</taxon>
        <taxon>Desulfurispirillum</taxon>
    </lineage>
</organism>
<keyword evidence="1" id="KW-0802">TPR repeat</keyword>
<accession>E6W4U6</accession>
<dbReference type="Proteomes" id="UP000002572">
    <property type="component" value="Chromosome"/>
</dbReference>
<proteinExistence type="predicted"/>
<dbReference type="InterPro" id="IPR011990">
    <property type="entry name" value="TPR-like_helical_dom_sf"/>
</dbReference>
<dbReference type="Gene3D" id="1.25.40.10">
    <property type="entry name" value="Tetratricopeptide repeat domain"/>
    <property type="match status" value="1"/>
</dbReference>
<feature type="region of interest" description="Disordered" evidence="2">
    <location>
        <begin position="138"/>
        <end position="190"/>
    </location>
</feature>
<dbReference type="AlphaFoldDB" id="E6W4U6"/>
<sequence length="605" mass="67638">MKNLRIRLATVLLCLLAMSQAHALEYTWATHSDKERLVLNFSQPIPSYTVEHIAPDRVRIHFAQDIWKAEPRPTMPDLSSSQVIARVETTVSSIDISLRMHLSTVRHFTLAKQRKLVLDFPREPLMIHWEDLQALPRPSAMAPKKGHTQALASQKSPAPQNSTPTEGSQNHGPITAADASTTAQTPGGETITDIELPAENVELAAVEYHSPQEDFENLSHLVRQYPDDANLHFNMGIAAFSTGRFPLALNAFERALALDPSNGQPLVEMARAHLAMGNPAMASLDLERALQRQLSPQVRSAVELTLDQTRVVPTYRTYRGEFFLGALYDSNIPLAPAGTSVAIGGVELPLPLDSRKQSDTALFAGFALGTTSWAAGSDNRIDISLSHYQKWHQDLDQYDTSYSEIAWGLSQENHQRHHTAAVLRIGHARDDEGTLVNRVILQPRYTFVATPRLATRTDLSFEYRDYRIFDERSSVISRLGQSLRMVRGQHDAHNIAIGFALFHERSDLDTSSNEGWEISLTENYHLGVRSILFANLEYRVASYDEALPGESVREDKATRLQTGIHSQIGKRTALRLLLGYRENSSNVPAYDYRALQGGLSWHLTF</sequence>
<dbReference type="HOGENOM" id="CLU_451087_0_0_0"/>
<feature type="signal peptide" evidence="3">
    <location>
        <begin position="1"/>
        <end position="23"/>
    </location>
</feature>
<evidence type="ECO:0000313" key="5">
    <source>
        <dbReference type="Proteomes" id="UP000002572"/>
    </source>
</evidence>
<dbReference type="PROSITE" id="PS50005">
    <property type="entry name" value="TPR"/>
    <property type="match status" value="1"/>
</dbReference>
<gene>
    <name evidence="4" type="ordered locus">Selin_0065</name>
</gene>
<dbReference type="InterPro" id="IPR019734">
    <property type="entry name" value="TPR_rpt"/>
</dbReference>
<feature type="compositionally biased region" description="Polar residues" evidence="2">
    <location>
        <begin position="150"/>
        <end position="187"/>
    </location>
</feature>
<dbReference type="Pfam" id="PF00515">
    <property type="entry name" value="TPR_1"/>
    <property type="match status" value="1"/>
</dbReference>
<feature type="chain" id="PRO_5003211434" evidence="3">
    <location>
        <begin position="24"/>
        <end position="605"/>
    </location>
</feature>
<evidence type="ECO:0000256" key="1">
    <source>
        <dbReference type="PROSITE-ProRule" id="PRU00339"/>
    </source>
</evidence>
<dbReference type="PROSITE" id="PS50293">
    <property type="entry name" value="TPR_REGION"/>
    <property type="match status" value="1"/>
</dbReference>
<dbReference type="OrthoDB" id="5468987at2"/>
<feature type="repeat" description="TPR" evidence="1">
    <location>
        <begin position="229"/>
        <end position="262"/>
    </location>
</feature>
<dbReference type="RefSeq" id="WP_013504713.1">
    <property type="nucleotide sequence ID" value="NC_014836.1"/>
</dbReference>
<keyword evidence="5" id="KW-1185">Reference proteome</keyword>
<protein>
    <submittedName>
        <fullName evidence="4">Tetratricopeptide TPR_1 repeat-containing protein</fullName>
    </submittedName>
</protein>
<dbReference type="KEGG" id="din:Selin_0065"/>
<dbReference type="SUPFAM" id="SSF48452">
    <property type="entry name" value="TPR-like"/>
    <property type="match status" value="1"/>
</dbReference>
<name>E6W4U6_DESIS</name>
<dbReference type="SMART" id="SM00028">
    <property type="entry name" value="TPR"/>
    <property type="match status" value="2"/>
</dbReference>
<evidence type="ECO:0000256" key="3">
    <source>
        <dbReference type="SAM" id="SignalP"/>
    </source>
</evidence>
<dbReference type="InParanoid" id="E6W4U6"/>
<keyword evidence="3" id="KW-0732">Signal</keyword>
<dbReference type="EMBL" id="CP002432">
    <property type="protein sequence ID" value="ADU64824.1"/>
    <property type="molecule type" value="Genomic_DNA"/>
</dbReference>
<dbReference type="STRING" id="653733.Selin_0065"/>
<evidence type="ECO:0000313" key="4">
    <source>
        <dbReference type="EMBL" id="ADU64824.1"/>
    </source>
</evidence>
<evidence type="ECO:0000256" key="2">
    <source>
        <dbReference type="SAM" id="MobiDB-lite"/>
    </source>
</evidence>